<dbReference type="PANTHER" id="PTHR13348:SF0">
    <property type="entry name" value="RIBONUCLEASE P PROTEIN SUBUNIT P29"/>
    <property type="match status" value="1"/>
</dbReference>
<dbReference type="InterPro" id="IPR002730">
    <property type="entry name" value="Rpp29/RNP1"/>
</dbReference>
<dbReference type="SMART" id="SM00538">
    <property type="entry name" value="POP4"/>
    <property type="match status" value="1"/>
</dbReference>
<evidence type="ECO:0000256" key="3">
    <source>
        <dbReference type="PIRNR" id="PIRNR027081"/>
    </source>
</evidence>
<dbReference type="InterPro" id="IPR036980">
    <property type="entry name" value="RNase_P/MRP_Rpp29_sf"/>
</dbReference>
<gene>
    <name evidence="5" type="ORF">BN980_GECA20s00549g</name>
</gene>
<comment type="caution">
    <text evidence="5">The sequence shown here is derived from an EMBL/GenBank/DDBJ whole genome shotgun (WGS) entry which is preliminary data.</text>
</comment>
<dbReference type="GO" id="GO:0001682">
    <property type="term" value="P:tRNA 5'-leader removal"/>
    <property type="evidence" value="ECO:0007669"/>
    <property type="project" value="InterPro"/>
</dbReference>
<keyword evidence="3" id="KW-0819">tRNA processing</keyword>
<dbReference type="PIRSF" id="PIRSF027081">
    <property type="entry name" value="RNase_P/MRP_p29_subunit"/>
    <property type="match status" value="1"/>
</dbReference>
<dbReference type="PANTHER" id="PTHR13348">
    <property type="entry name" value="RIBONUCLEASE P SUBUNIT P29"/>
    <property type="match status" value="1"/>
</dbReference>
<dbReference type="InterPro" id="IPR016848">
    <property type="entry name" value="RNase_P/MRP_Rpp29-subunit"/>
</dbReference>
<dbReference type="STRING" id="1173061.A0A0J9XIC8"/>
<dbReference type="Gene3D" id="2.30.30.210">
    <property type="entry name" value="Ribonuclease P/MRP, subunit p29"/>
    <property type="match status" value="1"/>
</dbReference>
<comment type="similarity">
    <text evidence="2">Belongs to the eukaryotic/archaeal RNase P protein component 1 family.</text>
</comment>
<evidence type="ECO:0000256" key="1">
    <source>
        <dbReference type="ARBA" id="ARBA00004123"/>
    </source>
</evidence>
<reference evidence="5" key="1">
    <citation type="submission" date="2014-03" db="EMBL/GenBank/DDBJ databases">
        <authorList>
            <person name="Casaregola S."/>
        </authorList>
    </citation>
    <scope>NUCLEOTIDE SEQUENCE [LARGE SCALE GENOMIC DNA]</scope>
    <source>
        <strain evidence="5">CLIB 918</strain>
    </source>
</reference>
<accession>A0A0J9XIC8</accession>
<dbReference type="GO" id="GO:0006364">
    <property type="term" value="P:rRNA processing"/>
    <property type="evidence" value="ECO:0007669"/>
    <property type="project" value="TreeGrafter"/>
</dbReference>
<dbReference type="Proteomes" id="UP000242525">
    <property type="component" value="Unassembled WGS sequence"/>
</dbReference>
<dbReference type="GO" id="GO:0005634">
    <property type="term" value="C:nucleus"/>
    <property type="evidence" value="ECO:0007669"/>
    <property type="project" value="UniProtKB-SubCell"/>
</dbReference>
<feature type="region of interest" description="Disordered" evidence="4">
    <location>
        <begin position="1"/>
        <end position="21"/>
    </location>
</feature>
<comment type="subcellular location">
    <subcellularLocation>
        <location evidence="1">Nucleus</location>
    </subcellularLocation>
</comment>
<dbReference type="OrthoDB" id="124041at2759"/>
<dbReference type="Pfam" id="PF01868">
    <property type="entry name" value="RNase_P-MRP_p29"/>
    <property type="match status" value="1"/>
</dbReference>
<evidence type="ECO:0000313" key="6">
    <source>
        <dbReference type="Proteomes" id="UP000242525"/>
    </source>
</evidence>
<keyword evidence="3" id="KW-0539">Nucleus</keyword>
<evidence type="ECO:0000256" key="4">
    <source>
        <dbReference type="SAM" id="MobiDB-lite"/>
    </source>
</evidence>
<evidence type="ECO:0000256" key="2">
    <source>
        <dbReference type="ARBA" id="ARBA00006181"/>
    </source>
</evidence>
<sequence>MSGVDPELREVEKSLLSHSHEPERVAEILENRYSLTGAQKPYLVVAQSFAKQETQEEIAKKVSNRGIKKDDRPSRLAHARTGLSKFIKAAQTAQQKLEQRLRKDGGRNISLSAIITTKYLADHGIPAYEQYLPLNGLWNDYVTSLLFPHENSSAQSISLQHTVQIAGKLASADFHGAKLKVVSAKNPSMVGLQGIVLWEGRSNFVIVVKPNPESGISIREKIGGLRIVEKRGTLFQFTVKDANGASINFDIVGSRFLYRTADRSGRKFKSKSVDDL</sequence>
<keyword evidence="6" id="KW-1185">Reference proteome</keyword>
<evidence type="ECO:0000313" key="5">
    <source>
        <dbReference type="EMBL" id="CDO57285.1"/>
    </source>
</evidence>
<dbReference type="EMBL" id="CCBN010000020">
    <property type="protein sequence ID" value="CDO57285.1"/>
    <property type="molecule type" value="Genomic_DNA"/>
</dbReference>
<dbReference type="GO" id="GO:0033204">
    <property type="term" value="F:ribonuclease P RNA binding"/>
    <property type="evidence" value="ECO:0007669"/>
    <property type="project" value="InterPro"/>
</dbReference>
<dbReference type="SUPFAM" id="SSF101744">
    <property type="entry name" value="Rof/RNase P subunit-like"/>
    <property type="match status" value="1"/>
</dbReference>
<dbReference type="InterPro" id="IPR023534">
    <property type="entry name" value="Rof/RNase_P-like"/>
</dbReference>
<dbReference type="GO" id="GO:0030677">
    <property type="term" value="C:ribonuclease P complex"/>
    <property type="evidence" value="ECO:0007669"/>
    <property type="project" value="InterPro"/>
</dbReference>
<name>A0A0J9XIC8_GEOCN</name>
<protein>
    <recommendedName>
        <fullName evidence="3">Ribonuclease P protein subunit</fullName>
    </recommendedName>
</protein>
<organism evidence="5 6">
    <name type="scientific">Geotrichum candidum</name>
    <name type="common">Oospora lactis</name>
    <name type="synonym">Dipodascus geotrichum</name>
    <dbReference type="NCBI Taxonomy" id="1173061"/>
    <lineage>
        <taxon>Eukaryota</taxon>
        <taxon>Fungi</taxon>
        <taxon>Dikarya</taxon>
        <taxon>Ascomycota</taxon>
        <taxon>Saccharomycotina</taxon>
        <taxon>Dipodascomycetes</taxon>
        <taxon>Dipodascales</taxon>
        <taxon>Dipodascaceae</taxon>
        <taxon>Geotrichum</taxon>
    </lineage>
</organism>
<proteinExistence type="inferred from homology"/>
<dbReference type="GO" id="GO:0000172">
    <property type="term" value="C:ribonuclease MRP complex"/>
    <property type="evidence" value="ECO:0007669"/>
    <property type="project" value="InterPro"/>
</dbReference>
<dbReference type="AlphaFoldDB" id="A0A0J9XIC8"/>